<evidence type="ECO:0000256" key="6">
    <source>
        <dbReference type="ARBA" id="ARBA00022723"/>
    </source>
</evidence>
<evidence type="ECO:0000256" key="1">
    <source>
        <dbReference type="ARBA" id="ARBA00001946"/>
    </source>
</evidence>
<dbReference type="EMBL" id="JBICBT010001370">
    <property type="protein sequence ID" value="KAL3071012.1"/>
    <property type="molecule type" value="Genomic_DNA"/>
</dbReference>
<protein>
    <recommendedName>
        <fullName evidence="10">Poly A polymerase head domain-containing protein</fullName>
    </recommendedName>
</protein>
<dbReference type="GO" id="GO:0001680">
    <property type="term" value="P:tRNA 3'-terminal CCA addition"/>
    <property type="evidence" value="ECO:0007669"/>
    <property type="project" value="UniProtKB-ARBA"/>
</dbReference>
<dbReference type="Proteomes" id="UP001620626">
    <property type="component" value="Unassembled WGS sequence"/>
</dbReference>
<feature type="region of interest" description="Disordered" evidence="9">
    <location>
        <begin position="355"/>
        <end position="376"/>
    </location>
</feature>
<dbReference type="GO" id="GO:0016779">
    <property type="term" value="F:nucleotidyltransferase activity"/>
    <property type="evidence" value="ECO:0007669"/>
    <property type="project" value="UniProtKB-KW"/>
</dbReference>
<proteinExistence type="inferred from homology"/>
<keyword evidence="8" id="KW-0694">RNA-binding</keyword>
<dbReference type="PANTHER" id="PTHR46173">
    <property type="entry name" value="CCA TRNA NUCLEOTIDYLTRANSFERASE 1, MITOCHONDRIAL"/>
    <property type="match status" value="1"/>
</dbReference>
<dbReference type="GO" id="GO:0003723">
    <property type="term" value="F:RNA binding"/>
    <property type="evidence" value="ECO:0007669"/>
    <property type="project" value="UniProtKB-KW"/>
</dbReference>
<dbReference type="Gene3D" id="3.30.460.10">
    <property type="entry name" value="Beta Polymerase, domain 2"/>
    <property type="match status" value="2"/>
</dbReference>
<sequence length="376" mass="43227">MKLAESDVFRSLFTPELTRLSQLFERHGFEIRIAGGAVRDLLMGTRPSDVDFATDATPTQMKEIFEREQIRMLNKRGEEHGTVTCRINGRENFEVTTLRVDVLDLTINSLFLGLDGFIYDYTGGIEDIKQRRIIFVGDPIQRLQEDYLRIFRYFRFFGRFSKLDAPHEQKNLEAIVRCRDGLKGVSGERIWMELHQILVGRSTTLSALFANSEDVNKFQSLCKCSNLEKSLCEDDCRAEGRGERRAGESVVVSPLHFEPNLREGRWNEGTDQTRVCGTDEIWGTDAKMRGEIEQWEVPPMPVGGFDLIAVNVPKGPKIKIALRYLFNIWKQTDLCLSKELLEHLNLDEIDKMEIPTGGNEKVKKTKQKRRHSPAKR</sequence>
<organism evidence="11 12">
    <name type="scientific">Heterodera trifolii</name>
    <dbReference type="NCBI Taxonomy" id="157864"/>
    <lineage>
        <taxon>Eukaryota</taxon>
        <taxon>Metazoa</taxon>
        <taxon>Ecdysozoa</taxon>
        <taxon>Nematoda</taxon>
        <taxon>Chromadorea</taxon>
        <taxon>Rhabditida</taxon>
        <taxon>Tylenchina</taxon>
        <taxon>Tylenchomorpha</taxon>
        <taxon>Tylenchoidea</taxon>
        <taxon>Heteroderidae</taxon>
        <taxon>Heteroderinae</taxon>
        <taxon>Heterodera</taxon>
    </lineage>
</organism>
<dbReference type="InterPro" id="IPR043519">
    <property type="entry name" value="NT_sf"/>
</dbReference>
<keyword evidence="6" id="KW-0479">Metal-binding</keyword>
<evidence type="ECO:0000259" key="10">
    <source>
        <dbReference type="Pfam" id="PF01743"/>
    </source>
</evidence>
<name>A0ABD2HZM5_9BILA</name>
<comment type="similarity">
    <text evidence="2 8">Belongs to the tRNA nucleotidyltransferase/poly(A) polymerase family.</text>
</comment>
<evidence type="ECO:0000256" key="4">
    <source>
        <dbReference type="ARBA" id="ARBA00022694"/>
    </source>
</evidence>
<dbReference type="InterPro" id="IPR050264">
    <property type="entry name" value="Bact_CCA-adding_enz_type3_sf"/>
</dbReference>
<dbReference type="Pfam" id="PF01743">
    <property type="entry name" value="PolyA_pol"/>
    <property type="match status" value="1"/>
</dbReference>
<dbReference type="SUPFAM" id="SSF81891">
    <property type="entry name" value="Poly A polymerase C-terminal region-like"/>
    <property type="match status" value="1"/>
</dbReference>
<dbReference type="InterPro" id="IPR002646">
    <property type="entry name" value="PolA_pol_head_dom"/>
</dbReference>
<comment type="cofactor">
    <cofactor evidence="1">
        <name>Mg(2+)</name>
        <dbReference type="ChEBI" id="CHEBI:18420"/>
    </cofactor>
</comment>
<evidence type="ECO:0000313" key="12">
    <source>
        <dbReference type="Proteomes" id="UP001620626"/>
    </source>
</evidence>
<evidence type="ECO:0000256" key="9">
    <source>
        <dbReference type="SAM" id="MobiDB-lite"/>
    </source>
</evidence>
<evidence type="ECO:0000256" key="5">
    <source>
        <dbReference type="ARBA" id="ARBA00022695"/>
    </source>
</evidence>
<dbReference type="PANTHER" id="PTHR46173:SF1">
    <property type="entry name" value="CCA TRNA NUCLEOTIDYLTRANSFERASE 1, MITOCHONDRIAL"/>
    <property type="match status" value="1"/>
</dbReference>
<comment type="caution">
    <text evidence="11">The sequence shown here is derived from an EMBL/GenBank/DDBJ whole genome shotgun (WGS) entry which is preliminary data.</text>
</comment>
<gene>
    <name evidence="11" type="ORF">niasHT_037171</name>
</gene>
<dbReference type="CDD" id="cd05398">
    <property type="entry name" value="NT_ClassII-CCAase"/>
    <property type="match status" value="1"/>
</dbReference>
<feature type="compositionally biased region" description="Basic residues" evidence="9">
    <location>
        <begin position="363"/>
        <end position="376"/>
    </location>
</feature>
<keyword evidence="3 8" id="KW-0808">Transferase</keyword>
<dbReference type="AlphaFoldDB" id="A0ABD2HZM5"/>
<dbReference type="Gene3D" id="1.10.3090.10">
    <property type="entry name" value="cca-adding enzyme, domain 2"/>
    <property type="match status" value="1"/>
</dbReference>
<keyword evidence="12" id="KW-1185">Reference proteome</keyword>
<keyword evidence="4" id="KW-0819">tRNA processing</keyword>
<accession>A0ABD2HZM5</accession>
<dbReference type="SUPFAM" id="SSF81301">
    <property type="entry name" value="Nucleotidyltransferase"/>
    <property type="match status" value="1"/>
</dbReference>
<evidence type="ECO:0000256" key="8">
    <source>
        <dbReference type="RuleBase" id="RU003953"/>
    </source>
</evidence>
<evidence type="ECO:0000313" key="11">
    <source>
        <dbReference type="EMBL" id="KAL3071012.1"/>
    </source>
</evidence>
<feature type="domain" description="Poly A polymerase head" evidence="10">
    <location>
        <begin position="32"/>
        <end position="101"/>
    </location>
</feature>
<dbReference type="GO" id="GO:0046872">
    <property type="term" value="F:metal ion binding"/>
    <property type="evidence" value="ECO:0007669"/>
    <property type="project" value="UniProtKB-KW"/>
</dbReference>
<reference evidence="11 12" key="1">
    <citation type="submission" date="2024-10" db="EMBL/GenBank/DDBJ databases">
        <authorList>
            <person name="Kim D."/>
        </authorList>
    </citation>
    <scope>NUCLEOTIDE SEQUENCE [LARGE SCALE GENOMIC DNA]</scope>
    <source>
        <strain evidence="11">BH-2024</strain>
    </source>
</reference>
<evidence type="ECO:0000256" key="7">
    <source>
        <dbReference type="ARBA" id="ARBA00022842"/>
    </source>
</evidence>
<evidence type="ECO:0000256" key="2">
    <source>
        <dbReference type="ARBA" id="ARBA00007265"/>
    </source>
</evidence>
<keyword evidence="7" id="KW-0460">Magnesium</keyword>
<evidence type="ECO:0000256" key="3">
    <source>
        <dbReference type="ARBA" id="ARBA00022679"/>
    </source>
</evidence>
<keyword evidence="5" id="KW-0548">Nucleotidyltransferase</keyword>